<sequence>MIRQLLLMLLAASQLAHAQAQVERIAQAPVDEWFYGVADPRNRWLPDADIGKEMAVPSDAIAKRNGGYVWAMTSTSDNLWFSTLSNGWCGWMMVTGQFLPTRNSRWACETFRSSYPDNAEVDVRLPWPDGATIVQADWRRPSIHRHNTTTGEFFRVESEHPTFQAIMARSFGFRAAGSADGVVFMASNPLVRSDKSVYLLAFNGESGEFIDGVKLANYINVRRFRTVTHADGSQAMYVFVGSEMHSSAHPNHLLRWVGSPETPFKGAGNDTGFEVVGDLGSAGSGVELIEFEGRFVLTTWGSETLPAGLYQTSPFPDGGFTPEQPASFGKIFDAADFDPDPVIARSWLIGALEEFNGYIYWGAMFPNGQGFQQLVMDSPGLLFAAREAIIKAHRSTHLFRTDLRDENKPKTELLYGKEKLWAYNGQWTEQTNLLGVRPLFGDAGFGAFFNDYTWTMVKYRGSLYLGTFDVSGGMLAIRDETDCQLSCFVLRTLSEHATLSKEVPGFDLYRFDSTDRPAVAVTLDGFGNPANNGVRNAMVVGDDLYIGSSTYSNIDAEQGGWELFKLTAPSFKEMAE</sequence>
<evidence type="ECO:0000313" key="3">
    <source>
        <dbReference type="Proteomes" id="UP001143307"/>
    </source>
</evidence>
<evidence type="ECO:0000256" key="1">
    <source>
        <dbReference type="SAM" id="SignalP"/>
    </source>
</evidence>
<name>A0ABT3SUM0_9GAMM</name>
<comment type="caution">
    <text evidence="2">The sequence shown here is derived from an EMBL/GenBank/DDBJ whole genome shotgun (WGS) entry which is preliminary data.</text>
</comment>
<dbReference type="RefSeq" id="WP_279252559.1">
    <property type="nucleotide sequence ID" value="NZ_SHNP01000003.1"/>
</dbReference>
<dbReference type="Proteomes" id="UP001143307">
    <property type="component" value="Unassembled WGS sequence"/>
</dbReference>
<feature type="signal peptide" evidence="1">
    <location>
        <begin position="1"/>
        <end position="18"/>
    </location>
</feature>
<reference evidence="2" key="1">
    <citation type="submission" date="2019-02" db="EMBL/GenBank/DDBJ databases">
        <authorList>
            <person name="Li S.-H."/>
        </authorList>
    </citation>
    <scope>NUCLEOTIDE SEQUENCE</scope>
    <source>
        <strain evidence="2">IMCC8485</strain>
    </source>
</reference>
<proteinExistence type="predicted"/>
<accession>A0ABT3SUM0</accession>
<evidence type="ECO:0000313" key="2">
    <source>
        <dbReference type="EMBL" id="MCX2973677.1"/>
    </source>
</evidence>
<protein>
    <submittedName>
        <fullName evidence="2">Uncharacterized protein</fullName>
    </submittedName>
</protein>
<dbReference type="EMBL" id="SHNP01000003">
    <property type="protein sequence ID" value="MCX2973677.1"/>
    <property type="molecule type" value="Genomic_DNA"/>
</dbReference>
<keyword evidence="3" id="KW-1185">Reference proteome</keyword>
<keyword evidence="1" id="KW-0732">Signal</keyword>
<feature type="chain" id="PRO_5045485378" evidence="1">
    <location>
        <begin position="19"/>
        <end position="576"/>
    </location>
</feature>
<organism evidence="2 3">
    <name type="scientific">Candidatus Seongchinamella marina</name>
    <dbReference type="NCBI Taxonomy" id="2518990"/>
    <lineage>
        <taxon>Bacteria</taxon>
        <taxon>Pseudomonadati</taxon>
        <taxon>Pseudomonadota</taxon>
        <taxon>Gammaproteobacteria</taxon>
        <taxon>Cellvibrionales</taxon>
        <taxon>Halieaceae</taxon>
        <taxon>Seongchinamella</taxon>
    </lineage>
</organism>
<gene>
    <name evidence="2" type="ORF">EYC87_08825</name>
</gene>